<evidence type="ECO:0000313" key="2">
    <source>
        <dbReference type="Proteomes" id="UP000499080"/>
    </source>
</evidence>
<dbReference type="AlphaFoldDB" id="A0A4Y2KBG6"/>
<proteinExistence type="predicted"/>
<gene>
    <name evidence="1" type="ORF">AVEN_214674_1</name>
</gene>
<comment type="caution">
    <text evidence="1">The sequence shown here is derived from an EMBL/GenBank/DDBJ whole genome shotgun (WGS) entry which is preliminary data.</text>
</comment>
<sequence length="106" mass="12278">MGNETHMKFHLLGDIVSRTVIFQTFRIILKSHPSRFISTADCTYLRLFHLHEEWKRAVRADHPSAAAKFHSTNRKMEQQRSIGFTIYGTPRDSFPPVSVSLLNHGR</sequence>
<reference evidence="1 2" key="1">
    <citation type="journal article" date="2019" name="Sci. Rep.">
        <title>Orb-weaving spider Araneus ventricosus genome elucidates the spidroin gene catalogue.</title>
        <authorList>
            <person name="Kono N."/>
            <person name="Nakamura H."/>
            <person name="Ohtoshi R."/>
            <person name="Moran D.A.P."/>
            <person name="Shinohara A."/>
            <person name="Yoshida Y."/>
            <person name="Fujiwara M."/>
            <person name="Mori M."/>
            <person name="Tomita M."/>
            <person name="Arakawa K."/>
        </authorList>
    </citation>
    <scope>NUCLEOTIDE SEQUENCE [LARGE SCALE GENOMIC DNA]</scope>
</reference>
<accession>A0A4Y2KBG6</accession>
<evidence type="ECO:0000313" key="1">
    <source>
        <dbReference type="EMBL" id="GBM98662.1"/>
    </source>
</evidence>
<dbReference type="EMBL" id="BGPR01004344">
    <property type="protein sequence ID" value="GBM98662.1"/>
    <property type="molecule type" value="Genomic_DNA"/>
</dbReference>
<dbReference type="Proteomes" id="UP000499080">
    <property type="component" value="Unassembled WGS sequence"/>
</dbReference>
<protein>
    <submittedName>
        <fullName evidence="1">Uncharacterized protein</fullName>
    </submittedName>
</protein>
<organism evidence="1 2">
    <name type="scientific">Araneus ventricosus</name>
    <name type="common">Orbweaver spider</name>
    <name type="synonym">Epeira ventricosa</name>
    <dbReference type="NCBI Taxonomy" id="182803"/>
    <lineage>
        <taxon>Eukaryota</taxon>
        <taxon>Metazoa</taxon>
        <taxon>Ecdysozoa</taxon>
        <taxon>Arthropoda</taxon>
        <taxon>Chelicerata</taxon>
        <taxon>Arachnida</taxon>
        <taxon>Araneae</taxon>
        <taxon>Araneomorphae</taxon>
        <taxon>Entelegynae</taxon>
        <taxon>Araneoidea</taxon>
        <taxon>Araneidae</taxon>
        <taxon>Araneus</taxon>
    </lineage>
</organism>
<keyword evidence="2" id="KW-1185">Reference proteome</keyword>
<name>A0A4Y2KBG6_ARAVE</name>